<proteinExistence type="predicted"/>
<reference evidence="1 2" key="1">
    <citation type="journal article" date="2012" name="J. Bacteriol.">
        <title>Draft Genome Sequence of the Soil Bacterium Burkholderia terrae Strain BS001, Which Interacts with Fungal Surface Structures.</title>
        <authorList>
            <person name="Nazir R."/>
            <person name="Hansen M.A."/>
            <person name="Sorensen S."/>
            <person name="van Elsas J.D."/>
        </authorList>
    </citation>
    <scope>NUCLEOTIDE SEQUENCE [LARGE SCALE GENOMIC DNA]</scope>
    <source>
        <strain evidence="1 2">BS001</strain>
    </source>
</reference>
<sequence length="105" mass="11004">MNAPVMRTSEANAASVVEPATGHTVMSNHPMFVVGLSGLARARSASRNAHLLSRSVTVFADGLTLTAVCSATCPLHPTSATLIWDRRPLAIAVGRARLVIGVSQR</sequence>
<organism evidence="1 2">
    <name type="scientific">Paraburkholderia hospita</name>
    <dbReference type="NCBI Taxonomy" id="169430"/>
    <lineage>
        <taxon>Bacteria</taxon>
        <taxon>Pseudomonadati</taxon>
        <taxon>Pseudomonadota</taxon>
        <taxon>Betaproteobacteria</taxon>
        <taxon>Burkholderiales</taxon>
        <taxon>Burkholderiaceae</taxon>
        <taxon>Paraburkholderia</taxon>
    </lineage>
</organism>
<accession>A0ABN0FB19</accession>
<name>A0ABN0FB19_9BURK</name>
<dbReference type="Proteomes" id="UP000004980">
    <property type="component" value="Unassembled WGS sequence"/>
</dbReference>
<comment type="caution">
    <text evidence="1">The sequence shown here is derived from an EMBL/GenBank/DDBJ whole genome shotgun (WGS) entry which is preliminary data.</text>
</comment>
<evidence type="ECO:0000313" key="1">
    <source>
        <dbReference type="EMBL" id="EIM95801.1"/>
    </source>
</evidence>
<evidence type="ECO:0000313" key="2">
    <source>
        <dbReference type="Proteomes" id="UP000004980"/>
    </source>
</evidence>
<protein>
    <submittedName>
        <fullName evidence="1">Uncharacterized protein</fullName>
    </submittedName>
</protein>
<keyword evidence="2" id="KW-1185">Reference proteome</keyword>
<dbReference type="EMBL" id="AKAU01000227">
    <property type="protein sequence ID" value="EIM95801.1"/>
    <property type="molecule type" value="Genomic_DNA"/>
</dbReference>
<gene>
    <name evidence="1" type="ORF">WQE_37227</name>
</gene>